<sequence>MKDLWKAGLIVARLHISFLRAIKPGLDLFPDLDPSLMDEQGQESMSLLSINGKNKPSKTLMLFDRSGPVESGTGNKYWPSPLALVDQIKDEDPNYEPASKKQKLDLNLSLGLPVWDWVHGDSSNLQPGSSSSQPQKLLPNAKLDGWD</sequence>
<keyword evidence="3" id="KW-1185">Reference proteome</keyword>
<evidence type="ECO:0000313" key="2">
    <source>
        <dbReference type="EMBL" id="KAA1110557.1"/>
    </source>
</evidence>
<dbReference type="AlphaFoldDB" id="A0A5B0QBI3"/>
<accession>A0A5B0QBI3</accession>
<feature type="compositionally biased region" description="Low complexity" evidence="1">
    <location>
        <begin position="122"/>
        <end position="139"/>
    </location>
</feature>
<name>A0A5B0QBI3_PUCGR</name>
<evidence type="ECO:0000256" key="1">
    <source>
        <dbReference type="SAM" id="MobiDB-lite"/>
    </source>
</evidence>
<evidence type="ECO:0000313" key="3">
    <source>
        <dbReference type="Proteomes" id="UP000324748"/>
    </source>
</evidence>
<organism evidence="2 3">
    <name type="scientific">Puccinia graminis f. sp. tritici</name>
    <dbReference type="NCBI Taxonomy" id="56615"/>
    <lineage>
        <taxon>Eukaryota</taxon>
        <taxon>Fungi</taxon>
        <taxon>Dikarya</taxon>
        <taxon>Basidiomycota</taxon>
        <taxon>Pucciniomycotina</taxon>
        <taxon>Pucciniomycetes</taxon>
        <taxon>Pucciniales</taxon>
        <taxon>Pucciniaceae</taxon>
        <taxon>Puccinia</taxon>
    </lineage>
</organism>
<dbReference type="Proteomes" id="UP000324748">
    <property type="component" value="Unassembled WGS sequence"/>
</dbReference>
<proteinExistence type="predicted"/>
<feature type="region of interest" description="Disordered" evidence="1">
    <location>
        <begin position="121"/>
        <end position="147"/>
    </location>
</feature>
<comment type="caution">
    <text evidence="2">The sequence shown here is derived from an EMBL/GenBank/DDBJ whole genome shotgun (WGS) entry which is preliminary data.</text>
</comment>
<protein>
    <submittedName>
        <fullName evidence="2">Uncharacterized protein</fullName>
    </submittedName>
</protein>
<dbReference type="EMBL" id="VSWC01000027">
    <property type="protein sequence ID" value="KAA1110557.1"/>
    <property type="molecule type" value="Genomic_DNA"/>
</dbReference>
<gene>
    <name evidence="2" type="ORF">PGT21_025406</name>
</gene>
<reference evidence="2 3" key="1">
    <citation type="submission" date="2019-05" db="EMBL/GenBank/DDBJ databases">
        <title>Emergence of the Ug99 lineage of the wheat stem rust pathogen through somatic hybridization.</title>
        <authorList>
            <person name="Li F."/>
            <person name="Upadhyaya N.M."/>
            <person name="Sperschneider J."/>
            <person name="Matny O."/>
            <person name="Nguyen-Phuc H."/>
            <person name="Mago R."/>
            <person name="Raley C."/>
            <person name="Miller M.E."/>
            <person name="Silverstein K.A.T."/>
            <person name="Henningsen E."/>
            <person name="Hirsch C.D."/>
            <person name="Visser B."/>
            <person name="Pretorius Z.A."/>
            <person name="Steffenson B.J."/>
            <person name="Schwessinger B."/>
            <person name="Dodds P.N."/>
            <person name="Figueroa M."/>
        </authorList>
    </citation>
    <scope>NUCLEOTIDE SEQUENCE [LARGE SCALE GENOMIC DNA]</scope>
    <source>
        <strain evidence="2">21-0</strain>
    </source>
</reference>